<protein>
    <recommendedName>
        <fullName evidence="5">Flavin prenyltransferase UbiX</fullName>
        <ecNumber evidence="5">2.5.1.129</ecNumber>
    </recommendedName>
</protein>
<feature type="binding site" evidence="5">
    <location>
        <position position="67"/>
    </location>
    <ligand>
        <name>FMN</name>
        <dbReference type="ChEBI" id="CHEBI:58210"/>
    </ligand>
</feature>
<dbReference type="GO" id="GO:0106141">
    <property type="term" value="F:flavin prenyltransferase activity"/>
    <property type="evidence" value="ECO:0007669"/>
    <property type="project" value="UniProtKB-EC"/>
</dbReference>
<dbReference type="InterPro" id="IPR004507">
    <property type="entry name" value="UbiX-like"/>
</dbReference>
<dbReference type="HAMAP" id="MF_01984">
    <property type="entry name" value="ubiX_pad"/>
    <property type="match status" value="1"/>
</dbReference>
<dbReference type="GO" id="GO:0016831">
    <property type="term" value="F:carboxy-lyase activity"/>
    <property type="evidence" value="ECO:0007669"/>
    <property type="project" value="TreeGrafter"/>
</dbReference>
<dbReference type="PANTHER" id="PTHR43374:SF1">
    <property type="entry name" value="FLAVIN PRENYLTRANSFERASE PAD1, MITOCHONDRIAL"/>
    <property type="match status" value="1"/>
</dbReference>
<feature type="binding site" evidence="5">
    <location>
        <begin position="119"/>
        <end position="122"/>
    </location>
    <ligand>
        <name>FMN</name>
        <dbReference type="ChEBI" id="CHEBI:58210"/>
    </ligand>
</feature>
<evidence type="ECO:0000313" key="8">
    <source>
        <dbReference type="EMBL" id="AFL52383.1"/>
    </source>
</evidence>
<dbReference type="PANTHER" id="PTHR43374">
    <property type="entry name" value="FLAVIN PRENYLTRANSFERASE"/>
    <property type="match status" value="1"/>
</dbReference>
<dbReference type="SUPFAM" id="SSF52507">
    <property type="entry name" value="Homo-oligomeric flavin-containing Cys decarboxylases, HFCD"/>
    <property type="match status" value="1"/>
</dbReference>
<sequence>MGTRACDAGGSYREGRSTLGGTWPRSNAMSKERVVVGVSGASGAALALRVVERLAEIPSVETHLIVSDAGKRTLLHEVGPHALHQLLTIADRSYQAGDIGAATASGSFRTAGMIVVPCSMRTLAAIAAGLADNLIVRAADVHLKERRRLVLMARETPLHLGHLRNMATVTEMGAVVMPPVPAFYHRPQSVEEIIDHLAARAIDLVGLPIAPLATEWDPQSHRQYAAARKSGSA</sequence>
<dbReference type="NCBIfam" id="TIGR00421">
    <property type="entry name" value="ubiX_pad"/>
    <property type="match status" value="1"/>
</dbReference>
<accession>I3X927</accession>
<feature type="binding site" evidence="5">
    <location>
        <begin position="40"/>
        <end position="42"/>
    </location>
    <ligand>
        <name>FMN</name>
        <dbReference type="ChEBI" id="CHEBI:58210"/>
    </ligand>
</feature>
<evidence type="ECO:0000256" key="2">
    <source>
        <dbReference type="ARBA" id="ARBA00022630"/>
    </source>
</evidence>
<name>I3X927_SINF2</name>
<gene>
    <name evidence="8" type="primary">bsdB</name>
    <name evidence="5" type="synonym">ubiX</name>
    <name evidence="8" type="ORF">USDA257_c38380</name>
</gene>
<feature type="domain" description="Flavoprotein" evidence="7">
    <location>
        <begin position="33"/>
        <end position="197"/>
    </location>
</feature>
<dbReference type="HOGENOM" id="CLU_074522_0_1_5"/>
<evidence type="ECO:0000259" key="7">
    <source>
        <dbReference type="Pfam" id="PF02441"/>
    </source>
</evidence>
<organism evidence="8 9">
    <name type="scientific">Sinorhizobium fredii (strain USDA 257)</name>
    <dbReference type="NCBI Taxonomy" id="1185652"/>
    <lineage>
        <taxon>Bacteria</taxon>
        <taxon>Pseudomonadati</taxon>
        <taxon>Pseudomonadota</taxon>
        <taxon>Alphaproteobacteria</taxon>
        <taxon>Hyphomicrobiales</taxon>
        <taxon>Rhizobiaceae</taxon>
        <taxon>Sinorhizobium/Ensifer group</taxon>
        <taxon>Sinorhizobium</taxon>
    </lineage>
</organism>
<dbReference type="Proteomes" id="UP000006180">
    <property type="component" value="Chromosome"/>
</dbReference>
<feature type="binding site" evidence="5">
    <location>
        <position position="154"/>
    </location>
    <ligand>
        <name>FMN</name>
        <dbReference type="ChEBI" id="CHEBI:58210"/>
    </ligand>
</feature>
<feature type="region of interest" description="Disordered" evidence="6">
    <location>
        <begin position="1"/>
        <end position="24"/>
    </location>
</feature>
<feature type="binding site" evidence="5">
    <location>
        <position position="200"/>
    </location>
    <ligand>
        <name>dimethylallyl phosphate</name>
        <dbReference type="ChEBI" id="CHEBI:88052"/>
    </ligand>
</feature>
<dbReference type="PATRIC" id="fig|1185652.3.peg.3983"/>
<dbReference type="eggNOG" id="COG0163">
    <property type="taxonomic scope" value="Bacteria"/>
</dbReference>
<reference evidence="8 9" key="1">
    <citation type="journal article" date="2012" name="J. Bacteriol.">
        <title>Complete genome sequence of the broad-host-range strain Sinorhizobium fredii USDA257.</title>
        <authorList>
            <person name="Schuldes J."/>
            <person name="Rodriguez Orbegoso M."/>
            <person name="Schmeisser C."/>
            <person name="Krishnan H.B."/>
            <person name="Daniel R."/>
            <person name="Streit W.R."/>
        </authorList>
    </citation>
    <scope>NUCLEOTIDE SEQUENCE [LARGE SCALE GENOMIC DNA]</scope>
    <source>
        <strain evidence="8 9">USDA 257</strain>
    </source>
</reference>
<dbReference type="EMBL" id="CP003563">
    <property type="protein sequence ID" value="AFL52383.1"/>
    <property type="molecule type" value="Genomic_DNA"/>
</dbReference>
<evidence type="ECO:0000256" key="4">
    <source>
        <dbReference type="ARBA" id="ARBA00022679"/>
    </source>
</evidence>
<keyword evidence="3 5" id="KW-0288">FMN</keyword>
<comment type="catalytic activity">
    <reaction evidence="5">
        <text>dimethylallyl phosphate + FMNH2 = prenylated FMNH2 + phosphate</text>
        <dbReference type="Rhea" id="RHEA:37743"/>
        <dbReference type="ChEBI" id="CHEBI:43474"/>
        <dbReference type="ChEBI" id="CHEBI:57618"/>
        <dbReference type="ChEBI" id="CHEBI:87467"/>
        <dbReference type="ChEBI" id="CHEBI:88052"/>
        <dbReference type="EC" id="2.5.1.129"/>
    </reaction>
</comment>
<keyword evidence="4 5" id="KW-0808">Transferase</keyword>
<dbReference type="InterPro" id="IPR036551">
    <property type="entry name" value="Flavin_trans-like"/>
</dbReference>
<evidence type="ECO:0000256" key="1">
    <source>
        <dbReference type="ARBA" id="ARBA00022602"/>
    </source>
</evidence>
<feature type="binding site" evidence="5">
    <location>
        <position position="184"/>
    </location>
    <ligand>
        <name>dimethylallyl phosphate</name>
        <dbReference type="ChEBI" id="CHEBI:88052"/>
    </ligand>
</feature>
<dbReference type="Pfam" id="PF02441">
    <property type="entry name" value="Flavoprotein"/>
    <property type="match status" value="1"/>
</dbReference>
<proteinExistence type="inferred from homology"/>
<dbReference type="AlphaFoldDB" id="I3X927"/>
<dbReference type="KEGG" id="sfd:USDA257_c38380"/>
<evidence type="ECO:0000256" key="3">
    <source>
        <dbReference type="ARBA" id="ARBA00022643"/>
    </source>
</evidence>
<dbReference type="EC" id="2.5.1.129" evidence="5"/>
<comment type="similarity">
    <text evidence="5">Belongs to the UbiX/PAD1 family.</text>
</comment>
<evidence type="ECO:0000256" key="5">
    <source>
        <dbReference type="HAMAP-Rule" id="MF_01984"/>
    </source>
</evidence>
<dbReference type="NCBIfam" id="NF004685">
    <property type="entry name" value="PRK06029.1"/>
    <property type="match status" value="1"/>
</dbReference>
<evidence type="ECO:0000313" key="9">
    <source>
        <dbReference type="Proteomes" id="UP000006180"/>
    </source>
</evidence>
<comment type="function">
    <text evidence="5">Flavin prenyltransferase that catalyzes the synthesis of the prenylated FMN cofactor (prenyl-FMN) for 4-hydroxy-3-polyprenylbenzoic acid decarboxylase UbiD. The prenyltransferase is metal-independent and links a dimethylallyl moiety from dimethylallyl monophosphate (DMAP) to the flavin N5 and C6 atoms of FMN.</text>
</comment>
<dbReference type="Gene3D" id="3.40.50.1950">
    <property type="entry name" value="Flavin prenyltransferase-like"/>
    <property type="match status" value="1"/>
</dbReference>
<keyword evidence="2 5" id="KW-0285">Flavoprotein</keyword>
<dbReference type="STRING" id="1185652.USDA257_c38380"/>
<comment type="caution">
    <text evidence="5">Lacks conserved residue(s) required for the propagation of feature annotation.</text>
</comment>
<evidence type="ECO:0000256" key="6">
    <source>
        <dbReference type="SAM" id="MobiDB-lite"/>
    </source>
</evidence>
<keyword evidence="1 5" id="KW-0637">Prenyltransferase</keyword>
<dbReference type="InterPro" id="IPR003382">
    <property type="entry name" value="Flavoprotein"/>
</dbReference>
<keyword evidence="8" id="KW-0456">Lyase</keyword>